<sequence length="511" mass="54777">MRERLAGVAMRVWELAMLSRALLRSASISLQIPINVILNKLLEDTPKSFVGDLSLSISLGVIGGGEAELGAIDLMESTPEVRSKAGIAIRDDASGKTVMNGNAVKVLEHRVHSRLESGGGITETERHDRKLVVPETRTKSGLGLVLLGCVELVISATKIDLREEMVASEAVKQINRAEHGKVVLDRVVVESAVVNTETKGVVLLAIEENRGTPWGSTRLNEALTKQLLKLALEFLGFGSRKAIWGAILNAIVGLELDVVLDIANGRNTAVGDEWWENIAILAKDTNARRQGRKVSNSLTATFQAKVEGIRVEVGTEGVSVTLTRSRSKKSMISSAAIREALQRAVRRAGLVGGRGGGRSRETLGEEGEGIPVSVLSAKDKVRPKSSGRVASGAKTYAESLDHAILGYGCDGNLGTYTVESLDHAVLGNLVATKPSDLSHTGNRVAGCRRARKVLLKEVEKLRIRRALMYIAFSPIQSTGIVISGNPIKSEGGLVSKVASYSGLKRSRYAEY</sequence>
<keyword evidence="2" id="KW-1185">Reference proteome</keyword>
<accession>A0A388JRG9</accession>
<dbReference type="AlphaFoldDB" id="A0A388JRG9"/>
<evidence type="ECO:0000313" key="1">
    <source>
        <dbReference type="EMBL" id="GBG60373.1"/>
    </source>
</evidence>
<dbReference type="OrthoDB" id="3046524at2759"/>
<reference evidence="1 2" key="1">
    <citation type="journal article" date="2018" name="Cell">
        <title>The Chara Genome: Secondary Complexity and Implications for Plant Terrestrialization.</title>
        <authorList>
            <person name="Nishiyama T."/>
            <person name="Sakayama H."/>
            <person name="Vries J.D."/>
            <person name="Buschmann H."/>
            <person name="Saint-Marcoux D."/>
            <person name="Ullrich K.K."/>
            <person name="Haas F.B."/>
            <person name="Vanderstraeten L."/>
            <person name="Becker D."/>
            <person name="Lang D."/>
            <person name="Vosolsobe S."/>
            <person name="Rombauts S."/>
            <person name="Wilhelmsson P.K.I."/>
            <person name="Janitza P."/>
            <person name="Kern R."/>
            <person name="Heyl A."/>
            <person name="Rumpler F."/>
            <person name="Villalobos L.I.A.C."/>
            <person name="Clay J.M."/>
            <person name="Skokan R."/>
            <person name="Toyoda A."/>
            <person name="Suzuki Y."/>
            <person name="Kagoshima H."/>
            <person name="Schijlen E."/>
            <person name="Tajeshwar N."/>
            <person name="Catarino B."/>
            <person name="Hetherington A.J."/>
            <person name="Saltykova A."/>
            <person name="Bonnot C."/>
            <person name="Breuninger H."/>
            <person name="Symeonidi A."/>
            <person name="Radhakrishnan G.V."/>
            <person name="Van Nieuwerburgh F."/>
            <person name="Deforce D."/>
            <person name="Chang C."/>
            <person name="Karol K.G."/>
            <person name="Hedrich R."/>
            <person name="Ulvskov P."/>
            <person name="Glockner G."/>
            <person name="Delwiche C.F."/>
            <person name="Petrasek J."/>
            <person name="Van de Peer Y."/>
            <person name="Friml J."/>
            <person name="Beilby M."/>
            <person name="Dolan L."/>
            <person name="Kohara Y."/>
            <person name="Sugano S."/>
            <person name="Fujiyama A."/>
            <person name="Delaux P.-M."/>
            <person name="Quint M."/>
            <person name="TheiBen G."/>
            <person name="Hagemann M."/>
            <person name="Harholt J."/>
            <person name="Dunand C."/>
            <person name="Zachgo S."/>
            <person name="Langdale J."/>
            <person name="Maumus F."/>
            <person name="Straeten D.V.D."/>
            <person name="Gould S.B."/>
            <person name="Rensing S.A."/>
        </authorList>
    </citation>
    <scope>NUCLEOTIDE SEQUENCE [LARGE SCALE GENOMIC DNA]</scope>
    <source>
        <strain evidence="1 2">S276</strain>
    </source>
</reference>
<dbReference type="Proteomes" id="UP000265515">
    <property type="component" value="Unassembled WGS sequence"/>
</dbReference>
<organism evidence="1 2">
    <name type="scientific">Chara braunii</name>
    <name type="common">Braun's stonewort</name>
    <dbReference type="NCBI Taxonomy" id="69332"/>
    <lineage>
        <taxon>Eukaryota</taxon>
        <taxon>Viridiplantae</taxon>
        <taxon>Streptophyta</taxon>
        <taxon>Charophyceae</taxon>
        <taxon>Charales</taxon>
        <taxon>Characeae</taxon>
        <taxon>Chara</taxon>
    </lineage>
</organism>
<proteinExistence type="predicted"/>
<evidence type="ECO:0000313" key="2">
    <source>
        <dbReference type="Proteomes" id="UP000265515"/>
    </source>
</evidence>
<protein>
    <submittedName>
        <fullName evidence="1">Uncharacterized protein</fullName>
    </submittedName>
</protein>
<gene>
    <name evidence="1" type="ORF">CBR_g4331</name>
</gene>
<comment type="caution">
    <text evidence="1">The sequence shown here is derived from an EMBL/GenBank/DDBJ whole genome shotgun (WGS) entry which is preliminary data.</text>
</comment>
<name>A0A388JRG9_CHABU</name>
<dbReference type="EMBL" id="BFEA01000010">
    <property type="protein sequence ID" value="GBG60373.1"/>
    <property type="molecule type" value="Genomic_DNA"/>
</dbReference>
<dbReference type="Gramene" id="GBG60373">
    <property type="protein sequence ID" value="GBG60373"/>
    <property type="gene ID" value="CBR_g4331"/>
</dbReference>